<feature type="compositionally biased region" description="Low complexity" evidence="1">
    <location>
        <begin position="238"/>
        <end position="252"/>
    </location>
</feature>
<dbReference type="Proteomes" id="UP001551695">
    <property type="component" value="Unassembled WGS sequence"/>
</dbReference>
<evidence type="ECO:0000313" key="3">
    <source>
        <dbReference type="Proteomes" id="UP001551695"/>
    </source>
</evidence>
<feature type="compositionally biased region" description="Basic and acidic residues" evidence="1">
    <location>
        <begin position="162"/>
        <end position="180"/>
    </location>
</feature>
<keyword evidence="3" id="KW-1185">Reference proteome</keyword>
<dbReference type="EMBL" id="JBFAKC010000013">
    <property type="protein sequence ID" value="MEV0711130.1"/>
    <property type="molecule type" value="Genomic_DNA"/>
</dbReference>
<evidence type="ECO:0000256" key="1">
    <source>
        <dbReference type="SAM" id="MobiDB-lite"/>
    </source>
</evidence>
<feature type="compositionally biased region" description="Basic and acidic residues" evidence="1">
    <location>
        <begin position="109"/>
        <end position="130"/>
    </location>
</feature>
<reference evidence="2 3" key="1">
    <citation type="submission" date="2024-06" db="EMBL/GenBank/DDBJ databases">
        <title>The Natural Products Discovery Center: Release of the First 8490 Sequenced Strains for Exploring Actinobacteria Biosynthetic Diversity.</title>
        <authorList>
            <person name="Kalkreuter E."/>
            <person name="Kautsar S.A."/>
            <person name="Yang D."/>
            <person name="Bader C.D."/>
            <person name="Teijaro C.N."/>
            <person name="Fluegel L."/>
            <person name="Davis C.M."/>
            <person name="Simpson J.R."/>
            <person name="Lauterbach L."/>
            <person name="Steele A.D."/>
            <person name="Gui C."/>
            <person name="Meng S."/>
            <person name="Li G."/>
            <person name="Viehrig K."/>
            <person name="Ye F."/>
            <person name="Su P."/>
            <person name="Kiefer A.F."/>
            <person name="Nichols A."/>
            <person name="Cepeda A.J."/>
            <person name="Yan W."/>
            <person name="Fan B."/>
            <person name="Jiang Y."/>
            <person name="Adhikari A."/>
            <person name="Zheng C.-J."/>
            <person name="Schuster L."/>
            <person name="Cowan T.M."/>
            <person name="Smanski M.J."/>
            <person name="Chevrette M.G."/>
            <person name="De Carvalho L.P.S."/>
            <person name="Shen B."/>
        </authorList>
    </citation>
    <scope>NUCLEOTIDE SEQUENCE [LARGE SCALE GENOMIC DNA]</scope>
    <source>
        <strain evidence="2 3">NPDC050403</strain>
    </source>
</reference>
<evidence type="ECO:0000313" key="2">
    <source>
        <dbReference type="EMBL" id="MEV0711130.1"/>
    </source>
</evidence>
<protein>
    <submittedName>
        <fullName evidence="2">Uncharacterized protein</fullName>
    </submittedName>
</protein>
<proteinExistence type="predicted"/>
<comment type="caution">
    <text evidence="2">The sequence shown here is derived from an EMBL/GenBank/DDBJ whole genome shotgun (WGS) entry which is preliminary data.</text>
</comment>
<gene>
    <name evidence="2" type="ORF">AB0I48_26535</name>
</gene>
<feature type="region of interest" description="Disordered" evidence="1">
    <location>
        <begin position="238"/>
        <end position="280"/>
    </location>
</feature>
<feature type="region of interest" description="Disordered" evidence="1">
    <location>
        <begin position="298"/>
        <end position="369"/>
    </location>
</feature>
<feature type="compositionally biased region" description="Basic and acidic residues" evidence="1">
    <location>
        <begin position="331"/>
        <end position="351"/>
    </location>
</feature>
<dbReference type="RefSeq" id="WP_357787312.1">
    <property type="nucleotide sequence ID" value="NZ_JBFAKC010000013.1"/>
</dbReference>
<feature type="region of interest" description="Disordered" evidence="1">
    <location>
        <begin position="75"/>
        <end position="216"/>
    </location>
</feature>
<organism evidence="2 3">
    <name type="scientific">Nocardia aurea</name>
    <dbReference type="NCBI Taxonomy" id="2144174"/>
    <lineage>
        <taxon>Bacteria</taxon>
        <taxon>Bacillati</taxon>
        <taxon>Actinomycetota</taxon>
        <taxon>Actinomycetes</taxon>
        <taxon>Mycobacteriales</taxon>
        <taxon>Nocardiaceae</taxon>
        <taxon>Nocardia</taxon>
    </lineage>
</organism>
<name>A0ABV3G0E5_9NOCA</name>
<accession>A0ABV3G0E5</accession>
<sequence>MEHGQRGAESIGAILSGIAEILREVSDKLDAVAAKVEEDRPDDSALATRLAKLEAWAFRTEQDVAGLGTRVETIESGTVASDAPVDNVPRPQPTAVRADSSPRPQPGSRAERRELAARAEQEPSIERPARAEGQLPVRGESQLPVRGDQQLPVRGEGQPSVRVEHDLPTRDKPAARERLLPRAAASRGERTEATVNSHTDIPDPAPARSASIPVNGERRIPPVPAELHDWVDPIPATVTPTEPTPRGTTPAPNVTPAAERTDSFTPRYEPVPVDAAASNGQHVADYTVHSDRLEIATSSNGRLEPPTLNGHASTSMTVAHAESETNGSHRSIIEETGHVDKLQAMLDELKRNPHGPFGKPIGSPGEMPA</sequence>